<dbReference type="SMART" id="SM00355">
    <property type="entry name" value="ZnF_C2H2"/>
    <property type="match status" value="3"/>
</dbReference>
<reference evidence="4" key="1">
    <citation type="submission" date="2025-08" db="UniProtKB">
        <authorList>
            <consortium name="RefSeq"/>
        </authorList>
    </citation>
    <scope>IDENTIFICATION</scope>
</reference>
<evidence type="ECO:0000256" key="1">
    <source>
        <dbReference type="SAM" id="MobiDB-lite"/>
    </source>
</evidence>
<feature type="domain" description="C2H2-type" evidence="2">
    <location>
        <begin position="89"/>
        <end position="113"/>
    </location>
</feature>
<accession>A0AB39ZL32</accession>
<feature type="compositionally biased region" description="Basic residues" evidence="1">
    <location>
        <begin position="61"/>
        <end position="70"/>
    </location>
</feature>
<keyword evidence="3" id="KW-1185">Reference proteome</keyword>
<sequence>MSQTYEGTETLQIEALEFIYEDEECLDIETQSVKQDNKPVKLKRLVCKLSGCTYSTDRRRDLKRHRRSQKHEHEEYQSDSESDVDRSLFSCKVCDYTTAKRFCYVRHKESRRHIMREMEECEKLMDEADKEEFHTKRRRRVEEEPVASDSETSQHTDNILFTCMPSDYRIKPKSCLETHQSSEEYNDVQRLLEPSEYIEYIPQEENQMIEGTEDQYQPFKQGSSTFECAACDYRTARRFAFVRHLQSTRHQARMQERDDNLESANDLDELEGGEDENVVVEFDEGDTVHDIEQINALAGEDVMVEIEALEGQNGLAETGSLVEIDELIQTEHGFDVVEYAPAEENVYEEIVYLPTEEQPEDICYFIALEQ</sequence>
<dbReference type="AlphaFoldDB" id="A0AB39ZL32"/>
<dbReference type="SUPFAM" id="SSF57667">
    <property type="entry name" value="beta-beta-alpha zinc fingers"/>
    <property type="match status" value="1"/>
</dbReference>
<dbReference type="Proteomes" id="UP001652628">
    <property type="component" value="Chromosome 3"/>
</dbReference>
<proteinExistence type="predicted"/>
<feature type="region of interest" description="Disordered" evidence="1">
    <location>
        <begin position="60"/>
        <end position="79"/>
    </location>
</feature>
<dbReference type="InterPro" id="IPR013087">
    <property type="entry name" value="Znf_C2H2_type"/>
</dbReference>
<feature type="domain" description="C2H2-type" evidence="2">
    <location>
        <begin position="45"/>
        <end position="71"/>
    </location>
</feature>
<feature type="region of interest" description="Disordered" evidence="1">
    <location>
        <begin position="135"/>
        <end position="154"/>
    </location>
</feature>
<evidence type="ECO:0000259" key="2">
    <source>
        <dbReference type="SMART" id="SM00355"/>
    </source>
</evidence>
<evidence type="ECO:0000313" key="4">
    <source>
        <dbReference type="RefSeq" id="XP_016938032.4"/>
    </source>
</evidence>
<dbReference type="Pfam" id="PF12874">
    <property type="entry name" value="zf-met"/>
    <property type="match status" value="1"/>
</dbReference>
<dbReference type="InterPro" id="IPR036236">
    <property type="entry name" value="Znf_C2H2_sf"/>
</dbReference>
<protein>
    <recommendedName>
        <fullName evidence="2">C2H2-type domain-containing protein</fullName>
    </recommendedName>
</protein>
<evidence type="ECO:0000313" key="3">
    <source>
        <dbReference type="Proteomes" id="UP001652628"/>
    </source>
</evidence>
<gene>
    <name evidence="4" type="primary">LOC108015961</name>
</gene>
<name>A0AB39ZL32_DROSZ</name>
<feature type="domain" description="C2H2-type" evidence="2">
    <location>
        <begin position="226"/>
        <end position="250"/>
    </location>
</feature>
<dbReference type="GeneID" id="108015961"/>
<organism evidence="3 4">
    <name type="scientific">Drosophila suzukii</name>
    <name type="common">Spotted-wing drosophila fruit fly</name>
    <dbReference type="NCBI Taxonomy" id="28584"/>
    <lineage>
        <taxon>Eukaryota</taxon>
        <taxon>Metazoa</taxon>
        <taxon>Ecdysozoa</taxon>
        <taxon>Arthropoda</taxon>
        <taxon>Hexapoda</taxon>
        <taxon>Insecta</taxon>
        <taxon>Pterygota</taxon>
        <taxon>Neoptera</taxon>
        <taxon>Endopterygota</taxon>
        <taxon>Diptera</taxon>
        <taxon>Brachycera</taxon>
        <taxon>Muscomorpha</taxon>
        <taxon>Ephydroidea</taxon>
        <taxon>Drosophilidae</taxon>
        <taxon>Drosophila</taxon>
        <taxon>Sophophora</taxon>
    </lineage>
</organism>
<dbReference type="RefSeq" id="XP_016938032.4">
    <property type="nucleotide sequence ID" value="XM_017082543.4"/>
</dbReference>